<organism evidence="1 2">
    <name type="scientific">Nostoc favosum CHAB5714</name>
    <dbReference type="NCBI Taxonomy" id="2780399"/>
    <lineage>
        <taxon>Bacteria</taxon>
        <taxon>Bacillati</taxon>
        <taxon>Cyanobacteriota</taxon>
        <taxon>Cyanophyceae</taxon>
        <taxon>Nostocales</taxon>
        <taxon>Nostocaceae</taxon>
        <taxon>Nostoc</taxon>
        <taxon>Nostoc favosum</taxon>
    </lineage>
</organism>
<evidence type="ECO:0000313" key="2">
    <source>
        <dbReference type="Proteomes" id="UP001199525"/>
    </source>
</evidence>
<protein>
    <submittedName>
        <fullName evidence="1">IS982 family transposase</fullName>
    </submittedName>
</protein>
<dbReference type="Proteomes" id="UP001199525">
    <property type="component" value="Unassembled WGS sequence"/>
</dbReference>
<keyword evidence="2" id="KW-1185">Reference proteome</keyword>
<proteinExistence type="predicted"/>
<gene>
    <name evidence="1" type="ORF">LC586_33380</name>
</gene>
<feature type="non-terminal residue" evidence="1">
    <location>
        <position position="1"/>
    </location>
</feature>
<evidence type="ECO:0000313" key="1">
    <source>
        <dbReference type="EMBL" id="MCC5603930.1"/>
    </source>
</evidence>
<accession>A0ABS8IJG0</accession>
<reference evidence="1 2" key="1">
    <citation type="journal article" date="2021" name="Microorganisms">
        <title>Genome Evolution of Filamentous Cyanobacterium Nostoc Species: From Facultative Symbiosis to Free Living.</title>
        <authorList>
            <person name="Huo D."/>
            <person name="Li H."/>
            <person name="Cai F."/>
            <person name="Guo X."/>
            <person name="Qiao Z."/>
            <person name="Wang W."/>
            <person name="Yu G."/>
            <person name="Li R."/>
        </authorList>
    </citation>
    <scope>NUCLEOTIDE SEQUENCE [LARGE SCALE GENOMIC DNA]</scope>
    <source>
        <strain evidence="1 2">CHAB 5714</strain>
    </source>
</reference>
<name>A0ABS8IJG0_9NOSO</name>
<sequence length="73" mass="8715">QIFLKVMRKKNSKRQDEPWNKYIKQHTRHDIETVFSSITCVFPKSIHAVTYEGFLLKVEALIFAFTLQQAFIR</sequence>
<dbReference type="EMBL" id="JAIVFQ010000099">
    <property type="protein sequence ID" value="MCC5603930.1"/>
    <property type="molecule type" value="Genomic_DNA"/>
</dbReference>
<comment type="caution">
    <text evidence="1">The sequence shown here is derived from an EMBL/GenBank/DDBJ whole genome shotgun (WGS) entry which is preliminary data.</text>
</comment>